<evidence type="ECO:0000313" key="1">
    <source>
        <dbReference type="EMBL" id="MBJ6724981.1"/>
    </source>
</evidence>
<name>A0A8J7LYF5_9BACT</name>
<dbReference type="PANTHER" id="PTHR36849:SF1">
    <property type="entry name" value="CYTOPLASMIC PROTEIN"/>
    <property type="match status" value="1"/>
</dbReference>
<organism evidence="1 2">
    <name type="scientific">Geomesophilobacter sediminis</name>
    <dbReference type="NCBI Taxonomy" id="2798584"/>
    <lineage>
        <taxon>Bacteria</taxon>
        <taxon>Pseudomonadati</taxon>
        <taxon>Thermodesulfobacteriota</taxon>
        <taxon>Desulfuromonadia</taxon>
        <taxon>Geobacterales</taxon>
        <taxon>Geobacteraceae</taxon>
        <taxon>Geomesophilobacter</taxon>
    </lineage>
</organism>
<keyword evidence="2" id="KW-1185">Reference proteome</keyword>
<dbReference type="Pfam" id="PF22752">
    <property type="entry name" value="DUF488-N3i"/>
    <property type="match status" value="1"/>
</dbReference>
<reference evidence="1" key="1">
    <citation type="submission" date="2020-12" db="EMBL/GenBank/DDBJ databases">
        <title>Geomonas sp. Red875, isolated from river sediment.</title>
        <authorList>
            <person name="Xu Z."/>
            <person name="Zhang Z."/>
            <person name="Masuda Y."/>
            <person name="Itoh H."/>
            <person name="Senoo K."/>
        </authorList>
    </citation>
    <scope>NUCLEOTIDE SEQUENCE</scope>
    <source>
        <strain evidence="1">Red875</strain>
    </source>
</reference>
<dbReference type="RefSeq" id="WP_199383876.1">
    <property type="nucleotide sequence ID" value="NZ_JAEMHM010000007.1"/>
</dbReference>
<dbReference type="EMBL" id="JAEMHM010000007">
    <property type="protein sequence ID" value="MBJ6724981.1"/>
    <property type="molecule type" value="Genomic_DNA"/>
</dbReference>
<proteinExistence type="predicted"/>
<dbReference type="Proteomes" id="UP000636888">
    <property type="component" value="Unassembled WGS sequence"/>
</dbReference>
<protein>
    <submittedName>
        <fullName evidence="1">DUF488 domain-containing protein</fullName>
    </submittedName>
</protein>
<comment type="caution">
    <text evidence="1">The sequence shown here is derived from an EMBL/GenBank/DDBJ whole genome shotgun (WGS) entry which is preliminary data.</text>
</comment>
<dbReference type="PANTHER" id="PTHR36849">
    <property type="entry name" value="CYTOPLASMIC PROTEIN-RELATED"/>
    <property type="match status" value="1"/>
</dbReference>
<evidence type="ECO:0000313" key="2">
    <source>
        <dbReference type="Proteomes" id="UP000636888"/>
    </source>
</evidence>
<sequence>MIQIKRVYEAPGPEDGRRLLVDRLWPRGLSREEARLDGWLKEIAPSDELRRWFGHDPERWEAFQSRYRAELESVGAVLDELCQTARREKVTLLYAAKDEAHNNAVVLKDFIEARMAKR</sequence>
<dbReference type="InterPro" id="IPR052552">
    <property type="entry name" value="YeaO-like"/>
</dbReference>
<gene>
    <name evidence="1" type="ORF">JFN93_09700</name>
</gene>
<accession>A0A8J7LYF5</accession>
<dbReference type="AlphaFoldDB" id="A0A8J7LYF5"/>